<dbReference type="AlphaFoldDB" id="I8ACC1"/>
<dbReference type="SUPFAM" id="SSF53474">
    <property type="entry name" value="alpha/beta-Hydrolases"/>
    <property type="match status" value="1"/>
</dbReference>
<accession>I8ACC1</accession>
<dbReference type="GO" id="GO:0052689">
    <property type="term" value="F:carboxylic ester hydrolase activity"/>
    <property type="evidence" value="ECO:0007669"/>
    <property type="project" value="TreeGrafter"/>
</dbReference>
<gene>
    <name evidence="4" type="ORF">Ao3042_00045</name>
</gene>
<feature type="domain" description="Carboxylesterase type B" evidence="3">
    <location>
        <begin position="8"/>
        <end position="216"/>
    </location>
</feature>
<reference evidence="4 5" key="1">
    <citation type="journal article" date="2012" name="Eukaryot. Cell">
        <title>Draft genome sequence of Aspergillus oryzae strain 3.042.</title>
        <authorList>
            <person name="Zhao G."/>
            <person name="Yao Y."/>
            <person name="Qi W."/>
            <person name="Wang C."/>
            <person name="Hou L."/>
            <person name="Zeng B."/>
            <person name="Cao X."/>
        </authorList>
    </citation>
    <scope>NUCLEOTIDE SEQUENCE [LARGE SCALE GENOMIC DNA]</scope>
    <source>
        <strain evidence="4 5">3.042</strain>
    </source>
</reference>
<dbReference type="InterPro" id="IPR002018">
    <property type="entry name" value="CarbesteraseB"/>
</dbReference>
<dbReference type="EMBL" id="AKHY01000070">
    <property type="protein sequence ID" value="EIT82804.1"/>
    <property type="molecule type" value="Genomic_DNA"/>
</dbReference>
<evidence type="ECO:0000256" key="1">
    <source>
        <dbReference type="ARBA" id="ARBA00005964"/>
    </source>
</evidence>
<reference evidence="5" key="2">
    <citation type="submission" date="2012-06" db="EMBL/GenBank/DDBJ databases">
        <title>Comparative genomic analyses of Aspergillus oryzae 3.042 and A. oryzae RIB40 for soy-sauce fermentation.</title>
        <authorList>
            <person name="Zhao G."/>
            <person name="Hou L."/>
            <person name="Wang C."/>
            <person name="Cao X."/>
        </authorList>
    </citation>
    <scope>NUCLEOTIDE SEQUENCE [LARGE SCALE GENOMIC DNA]</scope>
    <source>
        <strain evidence="5">3.042</strain>
    </source>
</reference>
<sequence>MPHMKDWNVPILLGTNTDEGTSFGTTGTDTDEECIEQLISSKRWVLNREQATKLLTFYPNDPALGCPYGWGNTTWPNLGLMYKRYESMAGDLTMVGPRRLLAQNMVKYRNEVYSYRWDVPALNTSSTIGVGHFAEIPFVFANPVQNITALGGDPARLELGNLAARMWTSFVVDLDPNGHNGMCLIIIEKLDIGRNLTYTVANIPQWPQYSQETSNFVFRLPKDGSYIETDTYRANGIDYINSIPR</sequence>
<dbReference type="Proteomes" id="UP000002812">
    <property type="component" value="Unassembled WGS sequence"/>
</dbReference>
<keyword evidence="2" id="KW-0378">Hydrolase</keyword>
<dbReference type="PANTHER" id="PTHR43918">
    <property type="entry name" value="ACETYLCHOLINESTERASE"/>
    <property type="match status" value="1"/>
</dbReference>
<proteinExistence type="inferred from homology"/>
<evidence type="ECO:0000313" key="4">
    <source>
        <dbReference type="EMBL" id="EIT82804.1"/>
    </source>
</evidence>
<dbReference type="OrthoDB" id="408631at2759"/>
<organism evidence="4 5">
    <name type="scientific">Aspergillus oryzae (strain 3.042)</name>
    <name type="common">Yellow koji mold</name>
    <dbReference type="NCBI Taxonomy" id="1160506"/>
    <lineage>
        <taxon>Eukaryota</taxon>
        <taxon>Fungi</taxon>
        <taxon>Dikarya</taxon>
        <taxon>Ascomycota</taxon>
        <taxon>Pezizomycotina</taxon>
        <taxon>Eurotiomycetes</taxon>
        <taxon>Eurotiomycetidae</taxon>
        <taxon>Eurotiales</taxon>
        <taxon>Aspergillaceae</taxon>
        <taxon>Aspergillus</taxon>
        <taxon>Aspergillus subgen. Circumdati</taxon>
    </lineage>
</organism>
<evidence type="ECO:0000259" key="3">
    <source>
        <dbReference type="Pfam" id="PF00135"/>
    </source>
</evidence>
<comment type="similarity">
    <text evidence="1">Belongs to the type-B carboxylesterase/lipase family.</text>
</comment>
<evidence type="ECO:0000313" key="5">
    <source>
        <dbReference type="Proteomes" id="UP000002812"/>
    </source>
</evidence>
<dbReference type="InterPro" id="IPR050654">
    <property type="entry name" value="AChE-related_enzymes"/>
</dbReference>
<dbReference type="Pfam" id="PF00135">
    <property type="entry name" value="COesterase"/>
    <property type="match status" value="1"/>
</dbReference>
<dbReference type="PANTHER" id="PTHR43918:SF4">
    <property type="entry name" value="CARBOXYLIC ESTER HYDROLASE"/>
    <property type="match status" value="1"/>
</dbReference>
<dbReference type="HOGENOM" id="CLU_006586_10_6_1"/>
<dbReference type="Gene3D" id="3.40.50.1820">
    <property type="entry name" value="alpha/beta hydrolase"/>
    <property type="match status" value="1"/>
</dbReference>
<comment type="caution">
    <text evidence="4">The sequence shown here is derived from an EMBL/GenBank/DDBJ whole genome shotgun (WGS) entry which is preliminary data.</text>
</comment>
<name>I8ACC1_ASPO3</name>
<evidence type="ECO:0000256" key="2">
    <source>
        <dbReference type="ARBA" id="ARBA00022801"/>
    </source>
</evidence>
<dbReference type="InterPro" id="IPR029058">
    <property type="entry name" value="AB_hydrolase_fold"/>
</dbReference>
<protein>
    <recommendedName>
        <fullName evidence="3">Carboxylesterase type B domain-containing protein</fullName>
    </recommendedName>
</protein>